<organism evidence="1 2">
    <name type="scientific">Polyrhizophydium stewartii</name>
    <dbReference type="NCBI Taxonomy" id="2732419"/>
    <lineage>
        <taxon>Eukaryota</taxon>
        <taxon>Fungi</taxon>
        <taxon>Fungi incertae sedis</taxon>
        <taxon>Chytridiomycota</taxon>
        <taxon>Chytridiomycota incertae sedis</taxon>
        <taxon>Chytridiomycetes</taxon>
        <taxon>Rhizophydiales</taxon>
        <taxon>Rhizophydiales incertae sedis</taxon>
        <taxon>Polyrhizophydium</taxon>
    </lineage>
</organism>
<proteinExistence type="predicted"/>
<accession>A0ABR4N247</accession>
<reference evidence="1 2" key="1">
    <citation type="submission" date="2023-09" db="EMBL/GenBank/DDBJ databases">
        <title>Pangenome analysis of Batrachochytrium dendrobatidis and related Chytrids.</title>
        <authorList>
            <person name="Yacoub M.N."/>
            <person name="Stajich J.E."/>
            <person name="James T.Y."/>
        </authorList>
    </citation>
    <scope>NUCLEOTIDE SEQUENCE [LARGE SCALE GENOMIC DNA]</scope>
    <source>
        <strain evidence="1 2">JEL0888</strain>
    </source>
</reference>
<protein>
    <recommendedName>
        <fullName evidence="3">37S ribosomal protein mrp10, mitochondrial</fullName>
    </recommendedName>
</protein>
<sequence>MRVIEKLKRPIQLKPAKMLQATPCALEMTTMFNCWRAMSVDAAECGASARALAQCMTSKGKSGPSSASTTQEINRWLLKVSKRKQL</sequence>
<evidence type="ECO:0008006" key="3">
    <source>
        <dbReference type="Google" id="ProtNLM"/>
    </source>
</evidence>
<dbReference type="Proteomes" id="UP001527925">
    <property type="component" value="Unassembled WGS sequence"/>
</dbReference>
<evidence type="ECO:0000313" key="2">
    <source>
        <dbReference type="Proteomes" id="UP001527925"/>
    </source>
</evidence>
<evidence type="ECO:0000313" key="1">
    <source>
        <dbReference type="EMBL" id="KAL2913602.1"/>
    </source>
</evidence>
<gene>
    <name evidence="1" type="ORF">HK105_206904</name>
</gene>
<comment type="caution">
    <text evidence="1">The sequence shown here is derived from an EMBL/GenBank/DDBJ whole genome shotgun (WGS) entry which is preliminary data.</text>
</comment>
<keyword evidence="2" id="KW-1185">Reference proteome</keyword>
<dbReference type="EMBL" id="JADGIZ020000044">
    <property type="protein sequence ID" value="KAL2913602.1"/>
    <property type="molecule type" value="Genomic_DNA"/>
</dbReference>
<name>A0ABR4N247_9FUNG</name>